<evidence type="ECO:0000256" key="1">
    <source>
        <dbReference type="ARBA" id="ARBA00004141"/>
    </source>
</evidence>
<comment type="subcellular location">
    <subcellularLocation>
        <location evidence="1">Membrane</location>
        <topology evidence="1">Multi-pass membrane protein</topology>
    </subcellularLocation>
</comment>
<evidence type="ECO:0000256" key="5">
    <source>
        <dbReference type="ARBA" id="ARBA00023136"/>
    </source>
</evidence>
<evidence type="ECO:0000256" key="6">
    <source>
        <dbReference type="SAM" id="Phobius"/>
    </source>
</evidence>
<feature type="transmembrane region" description="Helical" evidence="6">
    <location>
        <begin position="153"/>
        <end position="173"/>
    </location>
</feature>
<protein>
    <submittedName>
        <fullName evidence="7">TspO/MBR-related protein</fullName>
    </submittedName>
</protein>
<dbReference type="PANTHER" id="PTHR10057">
    <property type="entry name" value="PERIPHERAL-TYPE BENZODIAZEPINE RECEPTOR"/>
    <property type="match status" value="1"/>
</dbReference>
<dbReference type="Gene3D" id="1.20.1260.100">
    <property type="entry name" value="TspO/MBR protein"/>
    <property type="match status" value="1"/>
</dbReference>
<dbReference type="AlphaFoldDB" id="A0A550CSF2"/>
<keyword evidence="5 6" id="KW-0472">Membrane</keyword>
<evidence type="ECO:0000313" key="7">
    <source>
        <dbReference type="EMBL" id="TRM67713.1"/>
    </source>
</evidence>
<dbReference type="InterPro" id="IPR038330">
    <property type="entry name" value="TspO/MBR-related_sf"/>
</dbReference>
<comment type="caution">
    <text evidence="7">The sequence shown here is derived from an EMBL/GenBank/DDBJ whole genome shotgun (WGS) entry which is preliminary data.</text>
</comment>
<keyword evidence="3 6" id="KW-0812">Transmembrane</keyword>
<dbReference type="CDD" id="cd15904">
    <property type="entry name" value="TSPO_MBR"/>
    <property type="match status" value="1"/>
</dbReference>
<dbReference type="EMBL" id="VDMD01000002">
    <property type="protein sequence ID" value="TRM67713.1"/>
    <property type="molecule type" value="Genomic_DNA"/>
</dbReference>
<sequence>MPQLAVPSIMLEAVRNPIFAVGLPLTLGWASGFPTAKVVREPWYQNLNAPPGRPPRQVFPVVWPILYASMGYAAHVAAKSLETTITPSGRDALNTGLVIYYGQLALNFAWSPTFFGAKQMGYALADSAALLGSVLYMTKLWDGPTRGQTTILLAPYCLWAAFATYLNGGYWYLNRV</sequence>
<name>A0A550CSF2_9AGAR</name>
<dbReference type="OrthoDB" id="8841220at2759"/>
<organism evidence="7 8">
    <name type="scientific">Schizophyllum amplum</name>
    <dbReference type="NCBI Taxonomy" id="97359"/>
    <lineage>
        <taxon>Eukaryota</taxon>
        <taxon>Fungi</taxon>
        <taxon>Dikarya</taxon>
        <taxon>Basidiomycota</taxon>
        <taxon>Agaricomycotina</taxon>
        <taxon>Agaricomycetes</taxon>
        <taxon>Agaricomycetidae</taxon>
        <taxon>Agaricales</taxon>
        <taxon>Schizophyllaceae</taxon>
        <taxon>Schizophyllum</taxon>
    </lineage>
</organism>
<dbReference type="STRING" id="97359.A0A550CSF2"/>
<dbReference type="Pfam" id="PF03073">
    <property type="entry name" value="TspO_MBR"/>
    <property type="match status" value="1"/>
</dbReference>
<evidence type="ECO:0000256" key="3">
    <source>
        <dbReference type="ARBA" id="ARBA00022692"/>
    </source>
</evidence>
<keyword evidence="4 6" id="KW-1133">Transmembrane helix</keyword>
<proteinExistence type="inferred from homology"/>
<reference evidence="7 8" key="1">
    <citation type="journal article" date="2019" name="New Phytol.">
        <title>Comparative genomics reveals unique wood-decay strategies and fruiting body development in the Schizophyllaceae.</title>
        <authorList>
            <person name="Almasi E."/>
            <person name="Sahu N."/>
            <person name="Krizsan K."/>
            <person name="Balint B."/>
            <person name="Kovacs G.M."/>
            <person name="Kiss B."/>
            <person name="Cseklye J."/>
            <person name="Drula E."/>
            <person name="Henrissat B."/>
            <person name="Nagy I."/>
            <person name="Chovatia M."/>
            <person name="Adam C."/>
            <person name="LaButti K."/>
            <person name="Lipzen A."/>
            <person name="Riley R."/>
            <person name="Grigoriev I.V."/>
            <person name="Nagy L.G."/>
        </authorList>
    </citation>
    <scope>NUCLEOTIDE SEQUENCE [LARGE SCALE GENOMIC DNA]</scope>
    <source>
        <strain evidence="7 8">NL-1724</strain>
    </source>
</reference>
<keyword evidence="8" id="KW-1185">Reference proteome</keyword>
<accession>A0A550CSF2</accession>
<evidence type="ECO:0000313" key="8">
    <source>
        <dbReference type="Proteomes" id="UP000320762"/>
    </source>
</evidence>
<evidence type="ECO:0000256" key="2">
    <source>
        <dbReference type="ARBA" id="ARBA00007524"/>
    </source>
</evidence>
<dbReference type="InterPro" id="IPR004307">
    <property type="entry name" value="TspO_MBR"/>
</dbReference>
<dbReference type="PANTHER" id="PTHR10057:SF0">
    <property type="entry name" value="TRANSLOCATOR PROTEIN"/>
    <property type="match status" value="1"/>
</dbReference>
<dbReference type="PIRSF" id="PIRSF005859">
    <property type="entry name" value="PBR"/>
    <property type="match status" value="1"/>
</dbReference>
<dbReference type="GO" id="GO:0033013">
    <property type="term" value="P:tetrapyrrole metabolic process"/>
    <property type="evidence" value="ECO:0007669"/>
    <property type="project" value="UniProtKB-ARBA"/>
</dbReference>
<gene>
    <name evidence="7" type="ORF">BD626DRAFT_479600</name>
</gene>
<dbReference type="GO" id="GO:0005741">
    <property type="term" value="C:mitochondrial outer membrane"/>
    <property type="evidence" value="ECO:0007669"/>
    <property type="project" value="TreeGrafter"/>
</dbReference>
<comment type="similarity">
    <text evidence="2">Belongs to the TspO/BZRP family.</text>
</comment>
<evidence type="ECO:0000256" key="4">
    <source>
        <dbReference type="ARBA" id="ARBA00022989"/>
    </source>
</evidence>
<dbReference type="FunFam" id="1.20.1260.100:FF:000001">
    <property type="entry name" value="translocator protein 2"/>
    <property type="match status" value="1"/>
</dbReference>
<dbReference type="Proteomes" id="UP000320762">
    <property type="component" value="Unassembled WGS sequence"/>
</dbReference>